<dbReference type="Proteomes" id="UP000049685">
    <property type="component" value="Unassembled WGS sequence"/>
</dbReference>
<dbReference type="KEGG" id="psor:RSJ16_10405"/>
<dbReference type="AlphaFoldDB" id="A0A9P1KZX2"/>
<proteinExistence type="predicted"/>
<sequence>MILGDKTYLRNFEISVQGDMLNLVRVEHQNKNNKKVKRKKGKNPGNNIYRDLKNKVSITNNKQKSIKEKLELVKAQEEKVHNMERTLNEVKSTYERAIKEGKQKQAKEKIKIKKILKETKNLTNEYNVVDHSLNDDQNMLSCIDEALKNIYNIKNKLSECKFKLLNIEKYVNRSKKDFESQEKFIKESIDSNDCINEKILINPLDFIFVEGDLEVGVVINIFV</sequence>
<dbReference type="EMBL" id="LN679998">
    <property type="protein sequence ID" value="CEJ73926.1"/>
    <property type="molecule type" value="Genomic_DNA"/>
</dbReference>
<evidence type="ECO:0000256" key="1">
    <source>
        <dbReference type="SAM" id="Coils"/>
    </source>
</evidence>
<accession>A0A9P1KZX2</accession>
<gene>
    <name evidence="2" type="ORF">ATCC9714_18141</name>
    <name evidence="3" type="ORF">UMC4404_14971</name>
</gene>
<dbReference type="GeneID" id="97537654"/>
<reference evidence="3" key="1">
    <citation type="submission" date="2015-01" db="EMBL/GenBank/DDBJ databases">
        <authorList>
            <person name="Aslett M.A."/>
            <person name="De Silva N."/>
        </authorList>
    </citation>
    <scope>NUCLEOTIDE SEQUENCE</scope>
    <source>
        <strain evidence="2 4">ATCC9714</strain>
        <strain evidence="3">UMC4404</strain>
    </source>
</reference>
<dbReference type="EMBL" id="CDNY01000003">
    <property type="protein sequence ID" value="CEO33517.1"/>
    <property type="molecule type" value="Genomic_DNA"/>
</dbReference>
<reference evidence="5" key="2">
    <citation type="submission" date="2015-01" db="EMBL/GenBank/DDBJ databases">
        <authorList>
            <person name="Aslett A.Martin."/>
            <person name="De Silva Nishadi"/>
        </authorList>
    </citation>
    <scope>NUCLEOTIDE SEQUENCE [LARGE SCALE GENOMIC DNA]</scope>
    <source>
        <strain evidence="5">UMC4404</strain>
    </source>
</reference>
<keyword evidence="1" id="KW-0175">Coiled coil</keyword>
<organism evidence="3 5">
    <name type="scientific">Paraclostridium sordellii</name>
    <name type="common">Clostridium sordellii</name>
    <dbReference type="NCBI Taxonomy" id="1505"/>
    <lineage>
        <taxon>Bacteria</taxon>
        <taxon>Bacillati</taxon>
        <taxon>Bacillota</taxon>
        <taxon>Clostridia</taxon>
        <taxon>Peptostreptococcales</taxon>
        <taxon>Peptostreptococcaceae</taxon>
        <taxon>Paraclostridium</taxon>
    </lineage>
</organism>
<evidence type="ECO:0000313" key="2">
    <source>
        <dbReference type="EMBL" id="CEJ73926.1"/>
    </source>
</evidence>
<evidence type="ECO:0000313" key="5">
    <source>
        <dbReference type="Proteomes" id="UP000049685"/>
    </source>
</evidence>
<evidence type="ECO:0000313" key="4">
    <source>
        <dbReference type="Proteomes" id="UP000032811"/>
    </source>
</evidence>
<dbReference type="Proteomes" id="UP000032811">
    <property type="component" value="Chromosome 1"/>
</dbReference>
<protein>
    <submittedName>
        <fullName evidence="3">Uncharacterized protein</fullName>
    </submittedName>
</protein>
<keyword evidence="4" id="KW-1185">Reference proteome</keyword>
<name>A0A9P1KZX2_PARSO</name>
<evidence type="ECO:0000313" key="3">
    <source>
        <dbReference type="EMBL" id="CEO33517.1"/>
    </source>
</evidence>
<feature type="coiled-coil region" evidence="1">
    <location>
        <begin position="66"/>
        <end position="100"/>
    </location>
</feature>
<dbReference type="RefSeq" id="WP_055328636.1">
    <property type="nucleotide sequence ID" value="NZ_CDNH01000003.1"/>
</dbReference>